<dbReference type="RefSeq" id="WP_155343281.1">
    <property type="nucleotide sequence ID" value="NZ_BAAAHM010000017.1"/>
</dbReference>
<protein>
    <recommendedName>
        <fullName evidence="4">Helix-turn-helix domain-containing protein</fullName>
    </recommendedName>
</protein>
<proteinExistence type="predicted"/>
<keyword evidence="3" id="KW-1185">Reference proteome</keyword>
<feature type="region of interest" description="Disordered" evidence="1">
    <location>
        <begin position="63"/>
        <end position="100"/>
    </location>
</feature>
<sequence length="100" mass="10759">MTTPEYRLYTSKEGAARIGGGISEHTLDRLAASGQVVATYMGGKLLWTDAQLAAAVDAHARPAKAKAAQPERSADLNPKTRNNIAPLRPEPGRRYSKATR</sequence>
<dbReference type="EMBL" id="BLAF01000006">
    <property type="protein sequence ID" value="GES18140.1"/>
    <property type="molecule type" value="Genomic_DNA"/>
</dbReference>
<evidence type="ECO:0000313" key="3">
    <source>
        <dbReference type="Proteomes" id="UP000377595"/>
    </source>
</evidence>
<evidence type="ECO:0000256" key="1">
    <source>
        <dbReference type="SAM" id="MobiDB-lite"/>
    </source>
</evidence>
<accession>A0A5M3XAH5</accession>
<organism evidence="2 3">
    <name type="scientific">Acrocarpospora pleiomorpha</name>
    <dbReference type="NCBI Taxonomy" id="90975"/>
    <lineage>
        <taxon>Bacteria</taxon>
        <taxon>Bacillati</taxon>
        <taxon>Actinomycetota</taxon>
        <taxon>Actinomycetes</taxon>
        <taxon>Streptosporangiales</taxon>
        <taxon>Streptosporangiaceae</taxon>
        <taxon>Acrocarpospora</taxon>
    </lineage>
</organism>
<reference evidence="2 3" key="1">
    <citation type="submission" date="2019-10" db="EMBL/GenBank/DDBJ databases">
        <title>Whole genome shotgun sequence of Acrocarpospora pleiomorpha NBRC 16267.</title>
        <authorList>
            <person name="Ichikawa N."/>
            <person name="Kimura A."/>
            <person name="Kitahashi Y."/>
            <person name="Komaki H."/>
            <person name="Oguchi A."/>
        </authorList>
    </citation>
    <scope>NUCLEOTIDE SEQUENCE [LARGE SCALE GENOMIC DNA]</scope>
    <source>
        <strain evidence="2 3">NBRC 16267</strain>
    </source>
</reference>
<comment type="caution">
    <text evidence="2">The sequence shown here is derived from an EMBL/GenBank/DDBJ whole genome shotgun (WGS) entry which is preliminary data.</text>
</comment>
<dbReference type="Proteomes" id="UP000377595">
    <property type="component" value="Unassembled WGS sequence"/>
</dbReference>
<gene>
    <name evidence="2" type="ORF">Aple_010350</name>
</gene>
<dbReference type="AlphaFoldDB" id="A0A5M3XAH5"/>
<evidence type="ECO:0000313" key="2">
    <source>
        <dbReference type="EMBL" id="GES18140.1"/>
    </source>
</evidence>
<name>A0A5M3XAH5_9ACTN</name>
<evidence type="ECO:0008006" key="4">
    <source>
        <dbReference type="Google" id="ProtNLM"/>
    </source>
</evidence>